<dbReference type="EC" id="2.7.6.3" evidence="3"/>
<comment type="pathway">
    <text evidence="2">Cofactor biosynthesis; tetrahydrofolate biosynthesis; 2-amino-4-hydroxy-6-hydroxymethyl-7,8-dihydropteridine diphosphate from 7,8-dihydroneopterin triphosphate: step 4/4.</text>
</comment>
<sequence>MPAAETGEVRHAYIGLGSNIGNREEYLHQALIQLHQHPSIEVVRCSHIYETEPVGYVDQASFLNMAAELRTVLSAEQLLQEMMNTEKRLGRTRDIRWGPRTLDLDMLLYADSELNLPGLTIPHPRMRERAFVMIPLKDIYGKDTLPGGEFVDEILEKLGGKEEVALWKKISWLSEFELFAN</sequence>
<proteinExistence type="predicted"/>
<feature type="domain" description="7,8-dihydro-6-hydroxymethylpterin-pyrophosphokinase" evidence="9">
    <location>
        <begin position="96"/>
        <end position="107"/>
    </location>
</feature>
<dbReference type="SUPFAM" id="SSF55083">
    <property type="entry name" value="6-hydroxymethyl-7,8-dihydropterin pyrophosphokinase, HPPK"/>
    <property type="match status" value="1"/>
</dbReference>
<organism evidence="10 11">
    <name type="scientific">Ferviditalea candida</name>
    <dbReference type="NCBI Taxonomy" id="3108399"/>
    <lineage>
        <taxon>Bacteria</taxon>
        <taxon>Bacillati</taxon>
        <taxon>Bacillota</taxon>
        <taxon>Bacilli</taxon>
        <taxon>Bacillales</taxon>
        <taxon>Paenibacillaceae</taxon>
        <taxon>Ferviditalea</taxon>
    </lineage>
</organism>
<evidence type="ECO:0000256" key="7">
    <source>
        <dbReference type="ARBA" id="ARBA00022840"/>
    </source>
</evidence>
<evidence type="ECO:0000256" key="1">
    <source>
        <dbReference type="ARBA" id="ARBA00000198"/>
    </source>
</evidence>
<evidence type="ECO:0000256" key="6">
    <source>
        <dbReference type="ARBA" id="ARBA00022777"/>
    </source>
</evidence>
<evidence type="ECO:0000259" key="9">
    <source>
        <dbReference type="PROSITE" id="PS00794"/>
    </source>
</evidence>
<evidence type="ECO:0000256" key="5">
    <source>
        <dbReference type="ARBA" id="ARBA00022741"/>
    </source>
</evidence>
<gene>
    <name evidence="10" type="primary">folK</name>
    <name evidence="10" type="ORF">VF724_16750</name>
</gene>
<dbReference type="RefSeq" id="WP_371755414.1">
    <property type="nucleotide sequence ID" value="NZ_JAYJLD010000031.1"/>
</dbReference>
<evidence type="ECO:0000256" key="4">
    <source>
        <dbReference type="ARBA" id="ARBA00022679"/>
    </source>
</evidence>
<keyword evidence="7" id="KW-0067">ATP-binding</keyword>
<keyword evidence="4 10" id="KW-0808">Transferase</keyword>
<comment type="caution">
    <text evidence="10">The sequence shown here is derived from an EMBL/GenBank/DDBJ whole genome shotgun (WGS) entry which is preliminary data.</text>
</comment>
<evidence type="ECO:0000313" key="10">
    <source>
        <dbReference type="EMBL" id="MEB3103287.1"/>
    </source>
</evidence>
<dbReference type="Gene3D" id="3.30.70.560">
    <property type="entry name" value="7,8-Dihydro-6-hydroxymethylpterin-pyrophosphokinase HPPK"/>
    <property type="match status" value="1"/>
</dbReference>
<evidence type="ECO:0000313" key="11">
    <source>
        <dbReference type="Proteomes" id="UP001310386"/>
    </source>
</evidence>
<dbReference type="InterPro" id="IPR000550">
    <property type="entry name" value="Hppk"/>
</dbReference>
<accession>A0ABU5ZL80</accession>
<dbReference type="InterPro" id="IPR035907">
    <property type="entry name" value="Hppk_sf"/>
</dbReference>
<dbReference type="Proteomes" id="UP001310386">
    <property type="component" value="Unassembled WGS sequence"/>
</dbReference>
<evidence type="ECO:0000256" key="2">
    <source>
        <dbReference type="ARBA" id="ARBA00005051"/>
    </source>
</evidence>
<dbReference type="PANTHER" id="PTHR43071">
    <property type="entry name" value="2-AMINO-4-HYDROXY-6-HYDROXYMETHYLDIHYDROPTERIDINE PYROPHOSPHOKINASE"/>
    <property type="match status" value="1"/>
</dbReference>
<protein>
    <recommendedName>
        <fullName evidence="3">2-amino-4-hydroxy-6-hydroxymethyldihydropteridine diphosphokinase</fullName>
        <ecNumber evidence="3">2.7.6.3</ecNumber>
    </recommendedName>
</protein>
<dbReference type="PANTHER" id="PTHR43071:SF1">
    <property type="entry name" value="2-AMINO-4-HYDROXY-6-HYDROXYMETHYLDIHYDROPTERIDINE PYROPHOSPHOKINASE"/>
    <property type="match status" value="1"/>
</dbReference>
<dbReference type="EMBL" id="JAYJLD010000031">
    <property type="protein sequence ID" value="MEB3103287.1"/>
    <property type="molecule type" value="Genomic_DNA"/>
</dbReference>
<dbReference type="Pfam" id="PF01288">
    <property type="entry name" value="HPPK"/>
    <property type="match status" value="1"/>
</dbReference>
<keyword evidence="11" id="KW-1185">Reference proteome</keyword>
<dbReference type="CDD" id="cd00483">
    <property type="entry name" value="HPPK"/>
    <property type="match status" value="1"/>
</dbReference>
<reference evidence="10" key="1">
    <citation type="submission" date="2023-12" db="EMBL/GenBank/DDBJ databases">
        <title>Fervidustalea candida gen. nov., sp. nov., a novel member of the family Paenibacillaceae isolated from a geothermal area.</title>
        <authorList>
            <person name="Li W.-J."/>
            <person name="Jiao J.-Y."/>
            <person name="Chen Y."/>
        </authorList>
    </citation>
    <scope>NUCLEOTIDE SEQUENCE</scope>
    <source>
        <strain evidence="10">SYSU GA230002</strain>
    </source>
</reference>
<dbReference type="GO" id="GO:0003848">
    <property type="term" value="F:2-amino-4-hydroxy-6-hydroxymethyldihydropteridine diphosphokinase activity"/>
    <property type="evidence" value="ECO:0007669"/>
    <property type="project" value="UniProtKB-EC"/>
</dbReference>
<keyword evidence="8" id="KW-0289">Folate biosynthesis</keyword>
<dbReference type="PROSITE" id="PS00794">
    <property type="entry name" value="HPPK"/>
    <property type="match status" value="1"/>
</dbReference>
<name>A0ABU5ZL80_9BACL</name>
<comment type="catalytic activity">
    <reaction evidence="1">
        <text>6-hydroxymethyl-7,8-dihydropterin + ATP = (7,8-dihydropterin-6-yl)methyl diphosphate + AMP + H(+)</text>
        <dbReference type="Rhea" id="RHEA:11412"/>
        <dbReference type="ChEBI" id="CHEBI:15378"/>
        <dbReference type="ChEBI" id="CHEBI:30616"/>
        <dbReference type="ChEBI" id="CHEBI:44841"/>
        <dbReference type="ChEBI" id="CHEBI:72950"/>
        <dbReference type="ChEBI" id="CHEBI:456215"/>
        <dbReference type="EC" id="2.7.6.3"/>
    </reaction>
</comment>
<keyword evidence="5" id="KW-0547">Nucleotide-binding</keyword>
<keyword evidence="6" id="KW-0418">Kinase</keyword>
<evidence type="ECO:0000256" key="3">
    <source>
        <dbReference type="ARBA" id="ARBA00013253"/>
    </source>
</evidence>
<evidence type="ECO:0000256" key="8">
    <source>
        <dbReference type="ARBA" id="ARBA00022909"/>
    </source>
</evidence>
<dbReference type="NCBIfam" id="TIGR01498">
    <property type="entry name" value="folK"/>
    <property type="match status" value="1"/>
</dbReference>